<accession>A0ABS7KMQ1</accession>
<organism evidence="1 2">
    <name type="scientific">Paenibacillus cucumis</name>
    <name type="common">ex Kampfer et al. 2016</name>
    <dbReference type="NCBI Taxonomy" id="1776858"/>
    <lineage>
        <taxon>Bacteria</taxon>
        <taxon>Bacillati</taxon>
        <taxon>Bacillota</taxon>
        <taxon>Bacilli</taxon>
        <taxon>Bacillales</taxon>
        <taxon>Paenibacillaceae</taxon>
        <taxon>Paenibacillus</taxon>
    </lineage>
</organism>
<reference evidence="1 2" key="1">
    <citation type="submission" date="2020-08" db="EMBL/GenBank/DDBJ databases">
        <title>Fungal Genomes of the International Space Station.</title>
        <authorList>
            <person name="Seuylemezian A."/>
            <person name="Singh N.K."/>
            <person name="Wood J."/>
            <person name="Venkateswaran K."/>
        </authorList>
    </citation>
    <scope>NUCLEOTIDE SEQUENCE [LARGE SCALE GENOMIC DNA]</scope>
    <source>
        <strain evidence="1 2">S/N-304-OC-R4</strain>
    </source>
</reference>
<gene>
    <name evidence="1" type="ORF">H7T88_18820</name>
</gene>
<evidence type="ECO:0000313" key="1">
    <source>
        <dbReference type="EMBL" id="MBY0205281.1"/>
    </source>
</evidence>
<sequence>MDDQQTALKPGDIVDAINETQYPFLKGVLLYSIEHFRFGTYAHLRYEDELYTIPLERVVLAPKEGADKNE</sequence>
<name>A0ABS7KMQ1_9BACL</name>
<protein>
    <recommendedName>
        <fullName evidence="3">DUF5348 domain-containing protein</fullName>
    </recommendedName>
</protein>
<proteinExistence type="predicted"/>
<dbReference type="RefSeq" id="WP_221789795.1">
    <property type="nucleotide sequence ID" value="NZ_JACLIC010000031.1"/>
</dbReference>
<keyword evidence="2" id="KW-1185">Reference proteome</keyword>
<dbReference type="EMBL" id="JACLIC010000031">
    <property type="protein sequence ID" value="MBY0205281.1"/>
    <property type="molecule type" value="Genomic_DNA"/>
</dbReference>
<evidence type="ECO:0000313" key="2">
    <source>
        <dbReference type="Proteomes" id="UP000706031"/>
    </source>
</evidence>
<evidence type="ECO:0008006" key="3">
    <source>
        <dbReference type="Google" id="ProtNLM"/>
    </source>
</evidence>
<comment type="caution">
    <text evidence="1">The sequence shown here is derived from an EMBL/GenBank/DDBJ whole genome shotgun (WGS) entry which is preliminary data.</text>
</comment>
<dbReference type="Proteomes" id="UP000706031">
    <property type="component" value="Unassembled WGS sequence"/>
</dbReference>